<keyword evidence="4 5" id="KW-0472">Membrane</keyword>
<dbReference type="PANTHER" id="PTHR11662">
    <property type="entry name" value="SOLUTE CARRIER FAMILY 17"/>
    <property type="match status" value="1"/>
</dbReference>
<evidence type="ECO:0000313" key="6">
    <source>
        <dbReference type="EMBL" id="KAL3407141.1"/>
    </source>
</evidence>
<dbReference type="Proteomes" id="UP001627154">
    <property type="component" value="Unassembled WGS sequence"/>
</dbReference>
<dbReference type="InterPro" id="IPR036259">
    <property type="entry name" value="MFS_trans_sf"/>
</dbReference>
<feature type="transmembrane region" description="Helical" evidence="5">
    <location>
        <begin position="323"/>
        <end position="342"/>
    </location>
</feature>
<dbReference type="EMBL" id="JBJJXI010000015">
    <property type="protein sequence ID" value="KAL3407141.1"/>
    <property type="molecule type" value="Genomic_DNA"/>
</dbReference>
<keyword evidence="7" id="KW-1185">Reference proteome</keyword>
<feature type="transmembrane region" description="Helical" evidence="5">
    <location>
        <begin position="177"/>
        <end position="199"/>
    </location>
</feature>
<reference evidence="6 7" key="1">
    <citation type="journal article" date="2024" name="bioRxiv">
        <title>A reference genome for Trichogramma kaykai: A tiny desert-dwelling parasitoid wasp with competing sex-ratio distorters.</title>
        <authorList>
            <person name="Culotta J."/>
            <person name="Lindsey A.R."/>
        </authorList>
    </citation>
    <scope>NUCLEOTIDE SEQUENCE [LARGE SCALE GENOMIC DNA]</scope>
    <source>
        <strain evidence="6 7">KSX58</strain>
    </source>
</reference>
<dbReference type="Gene3D" id="1.20.1250.20">
    <property type="entry name" value="MFS general substrate transporter like domains"/>
    <property type="match status" value="1"/>
</dbReference>
<organism evidence="6 7">
    <name type="scientific">Trichogramma kaykai</name>
    <dbReference type="NCBI Taxonomy" id="54128"/>
    <lineage>
        <taxon>Eukaryota</taxon>
        <taxon>Metazoa</taxon>
        <taxon>Ecdysozoa</taxon>
        <taxon>Arthropoda</taxon>
        <taxon>Hexapoda</taxon>
        <taxon>Insecta</taxon>
        <taxon>Pterygota</taxon>
        <taxon>Neoptera</taxon>
        <taxon>Endopterygota</taxon>
        <taxon>Hymenoptera</taxon>
        <taxon>Apocrita</taxon>
        <taxon>Proctotrupomorpha</taxon>
        <taxon>Chalcidoidea</taxon>
        <taxon>Trichogrammatidae</taxon>
        <taxon>Trichogramma</taxon>
    </lineage>
</organism>
<feature type="transmembrane region" description="Helical" evidence="5">
    <location>
        <begin position="52"/>
        <end position="71"/>
    </location>
</feature>
<gene>
    <name evidence="6" type="ORF">TKK_000688</name>
</gene>
<evidence type="ECO:0008006" key="8">
    <source>
        <dbReference type="Google" id="ProtNLM"/>
    </source>
</evidence>
<feature type="transmembrane region" description="Helical" evidence="5">
    <location>
        <begin position="390"/>
        <end position="412"/>
    </location>
</feature>
<protein>
    <recommendedName>
        <fullName evidence="8">Major facilitator superfamily associated domain-containing protein</fullName>
    </recommendedName>
</protein>
<evidence type="ECO:0000313" key="7">
    <source>
        <dbReference type="Proteomes" id="UP001627154"/>
    </source>
</evidence>
<dbReference type="AlphaFoldDB" id="A0ABD2XQV8"/>
<feature type="transmembrane region" description="Helical" evidence="5">
    <location>
        <begin position="116"/>
        <end position="134"/>
    </location>
</feature>
<feature type="transmembrane region" description="Helical" evidence="5">
    <location>
        <begin position="78"/>
        <end position="96"/>
    </location>
</feature>
<feature type="transmembrane region" description="Helical" evidence="5">
    <location>
        <begin position="220"/>
        <end position="238"/>
    </location>
</feature>
<dbReference type="SUPFAM" id="SSF103473">
    <property type="entry name" value="MFS general substrate transporter"/>
    <property type="match status" value="1"/>
</dbReference>
<evidence type="ECO:0000256" key="4">
    <source>
        <dbReference type="ARBA" id="ARBA00023136"/>
    </source>
</evidence>
<evidence type="ECO:0000256" key="5">
    <source>
        <dbReference type="SAM" id="Phobius"/>
    </source>
</evidence>
<evidence type="ECO:0000256" key="1">
    <source>
        <dbReference type="ARBA" id="ARBA00004141"/>
    </source>
</evidence>
<dbReference type="GO" id="GO:0016020">
    <property type="term" value="C:membrane"/>
    <property type="evidence" value="ECO:0007669"/>
    <property type="project" value="UniProtKB-SubCell"/>
</dbReference>
<name>A0ABD2XQV8_9HYME</name>
<evidence type="ECO:0000256" key="2">
    <source>
        <dbReference type="ARBA" id="ARBA00022692"/>
    </source>
</evidence>
<comment type="subcellular location">
    <subcellularLocation>
        <location evidence="1">Membrane</location>
        <topology evidence="1">Multi-pass membrane protein</topology>
    </subcellularLocation>
</comment>
<feature type="transmembrane region" description="Helical" evidence="5">
    <location>
        <begin position="292"/>
        <end position="311"/>
    </location>
</feature>
<sequence length="449" mass="49695">MTLNTLLYKDKGPKCTAEPQIFMIFFAVFIFHQSFTTQNGLGITFMVKSWPYLLKTLSYIMLIVAAAVLATNWSAKNLLCLSIAGIGMLHLIQGILDQTVDAQSEQLDDFFKRLMSIAYGVTHAPVLPCVYVLFARLTSPQDRATVGSYVFSAKQFSAVLFLVLTTCCANDNSFLKVYYATYSIFGLIALVWSIVYYFVGSNCDLEFVDQAPSFKPQIPWSSILSSLPVWTLIFSHASSFAVQAVTMNRLESIHVSKYVVFLLWVMGGIGSGWLSDALVAQNLLTRLNARKIFNSLAICVPMSASIVMFVLEHTSSTLYYNYIVVWTSIKVVLIVLTSFQSSGFMINHVDLSPYYAGILIAITEIANQIITGLVILVTNLCANQLRGDSSLIIIQCLLAAFSIYMGIFFAICSEAIHQAKSSGLGLAVCNLNCVITLKYCHLKFEPMTV</sequence>
<keyword evidence="2 5" id="KW-0812">Transmembrane</keyword>
<comment type="caution">
    <text evidence="6">The sequence shown here is derived from an EMBL/GenBank/DDBJ whole genome shotgun (WGS) entry which is preliminary data.</text>
</comment>
<feature type="transmembrane region" description="Helical" evidence="5">
    <location>
        <begin position="354"/>
        <end position="378"/>
    </location>
</feature>
<keyword evidence="3 5" id="KW-1133">Transmembrane helix</keyword>
<feature type="transmembrane region" description="Helical" evidence="5">
    <location>
        <begin position="21"/>
        <end position="46"/>
    </location>
</feature>
<feature type="transmembrane region" description="Helical" evidence="5">
    <location>
        <begin position="258"/>
        <end position="280"/>
    </location>
</feature>
<evidence type="ECO:0000256" key="3">
    <source>
        <dbReference type="ARBA" id="ARBA00022989"/>
    </source>
</evidence>
<proteinExistence type="predicted"/>
<dbReference type="InterPro" id="IPR050382">
    <property type="entry name" value="MFS_Na/Anion_cotransporter"/>
</dbReference>
<accession>A0ABD2XQV8</accession>
<dbReference type="PANTHER" id="PTHR11662:SF399">
    <property type="entry name" value="FI19708P1-RELATED"/>
    <property type="match status" value="1"/>
</dbReference>